<evidence type="ECO:0000256" key="2">
    <source>
        <dbReference type="SAM" id="MobiDB-lite"/>
    </source>
</evidence>
<keyword evidence="1" id="KW-0175">Coiled coil</keyword>
<proteinExistence type="predicted"/>
<feature type="compositionally biased region" description="Basic and acidic residues" evidence="2">
    <location>
        <begin position="778"/>
        <end position="790"/>
    </location>
</feature>
<sequence>MCRSLQIEPTVTLFRIFQTLCKQGKWFSFTKRCAPSLVCIDFNRSCIKHQKSGFFLIDWWAIPDAMVWRHSNVSIDDPRPSAGSFNMADVRRLSTHVIKLRDMPEGVLVLSRLSRVWKNYLCDPMFWVVDGNIIGIHNFLCFPEWTGAEVQEEPYLDVRLTLQRLSFYCTLPATADVVISNPTPEDLAVGTPSSKILSKAKASQKRKASTSGAASSHVAKRTRSALAQLSGSTTRPSLFAGDDDESDNDDACMEIQLVTPLNSTVVIPSSGNQGGSSVAPTAEGSNTRAKLSGDVFGNAIHTNFFPFSAGPYYAIYPEDGVVGNFSHTGEMVRVEGFFNDQLTAKISVLHCMMMSHGGELLARYRGLNQSHHEYVLSTDSRLKGYKEKAKGKKMKKKIKSLSKSLDNLHSEMARLSAALNKSTILKAERGEEILRLKANPLEFSSFFWGQFQCLVQKFLASDEFSRIQGELLSLDASVGFKRGFNMHQTKNEFTDVLKKMVNFMPAAQERLAEAFHLLKPEKLVHPANVLIPIDTRVSPPIRKESTVTPVPKSLELSANVAHVSSTVYHVLDDVVEATTVESERNSSVPTDVLVAFSVGGKGDGSIPSSTIEEFPHKLLVNQGFLLVVLDLIQVPKLCSMLSFPYPNEFDLWKMRIEQYFLMTDYSLWEVILNGDSPAPTRVIEGVVQHVAPTTAEQSTNEPVSAADSISAVSLKIHVSALPNVDTLSNAVIYSFFASQSTSPQLDNDDLKQIHADDLEEMDLKWQLALLTVRARSLKDTKRNGAAEPQRRNVPVDTSTSNALVSQCDGVDSYDWSFQAEEEPTNYAFMAFTSLSSSSNNEVFAPSPIYDRYQSGDGYHVVPPPYKGTFMPHKPDLVFHNALDINETIHTAFNVKLSPFKSDNDLSHTHRPSAPVIEDWVFDSEDESETKIPQNIPSFVQPTKQVKSPRPSIQHIETFIPAADPKTVLPKSKSHGKSKNRKAFFMCKSLTHLIRDSVIPKFKLVPINAARLVTTVVPKPHVTRPKPAKPIGNPQHALKDKRVIDSGCSRHMTGNMSYLSEFEELNGGYVAFGGKGKIRTGQLDFDDVYFVKELKFNLFSVSQMCDKKNSVLFTDTKCLVLSPELKLQDENQVLLRVPRENNMYNVNLKNIIPSGDLTRLFAKVTLDESNLWHRRLGHFNFKTMNKLVKEPKSVHQALKDPTWIEAMQEELLQFKMQKVWVLVDLPHGKRVIGYTQEEGIDSPVARIEAIRLFLAYASFMGFMVYQMDVKSAFLYGTIEEEVYVCQPSGFEDLDYPDKVYKVVKALYGLHQAPIAWEKPLLKDPDGEDVDVHTYKSMSGSLMYLTSSRPDIMFAVCALAYLDSDYAGASLDKKSTTRGCQFFGCRLISWQCKKQTIVATSSTEAEYVAVASCYAQVLWIQNQLLDYGYNFMHTIIYIDNGSTVTLSSMKALKRMLHVTNILSAGYLTTPQMVNDVTRLQALVDKKRVIIIEATIRDALRLADAEGIDCLPNEEIFTELARMGYEKPSTKLTVGKGCSGVETPLFEGMIVEQQVGEGAAEVNVDVVSAVGVVDKGAASVADDVVPTAVEEPSIESPTPPTLPPQPSQDIPSTSQIAQALEITKLKQRVKKLERRNKLKVLKLRRLKKVRTSQRIDTSDDTVMDDVSKQGRIIADMDADKDVTLKDVAAVTKDVQDARIEESSDDVDIEPAELQEVVEVVTTAKLITKGVLIRDPKETATPSTIIHSEAKSKDKGKEILVEEPKHLKKQAQIEQDEAYARELEAELNKNIDWDEVIDHVQRKEKEDNVVKRYQALKRKPQTKSQDRKNMMIYLRNVAGFKMDYFKGMTYDDIRPIFKKKFNSNVAFLAKIKEQMEEEDNRALKRLSESQEDKAAKNINWMKREDLEVLWQLVKDRFASSKPKNFSNDFLLTTLGAMFEKPVIQDQIQKNQRSVHGVEKDKLRLLIDVAGTKCCCWYKMKKYC</sequence>
<dbReference type="EMBL" id="BKCJ010004080">
    <property type="protein sequence ID" value="GEU58903.1"/>
    <property type="molecule type" value="Genomic_DNA"/>
</dbReference>
<protein>
    <submittedName>
        <fullName evidence="6">Ribonuclease H-like domain-containing protein</fullName>
    </submittedName>
</protein>
<dbReference type="InterPro" id="IPR013103">
    <property type="entry name" value="RVT_2"/>
</dbReference>
<dbReference type="Pfam" id="PF13976">
    <property type="entry name" value="gag_pre-integrs"/>
    <property type="match status" value="1"/>
</dbReference>
<organism evidence="6">
    <name type="scientific">Tanacetum cinerariifolium</name>
    <name type="common">Dalmatian daisy</name>
    <name type="synonym">Chrysanthemum cinerariifolium</name>
    <dbReference type="NCBI Taxonomy" id="118510"/>
    <lineage>
        <taxon>Eukaryota</taxon>
        <taxon>Viridiplantae</taxon>
        <taxon>Streptophyta</taxon>
        <taxon>Embryophyta</taxon>
        <taxon>Tracheophyta</taxon>
        <taxon>Spermatophyta</taxon>
        <taxon>Magnoliopsida</taxon>
        <taxon>eudicotyledons</taxon>
        <taxon>Gunneridae</taxon>
        <taxon>Pentapetalae</taxon>
        <taxon>asterids</taxon>
        <taxon>campanulids</taxon>
        <taxon>Asterales</taxon>
        <taxon>Asteraceae</taxon>
        <taxon>Asteroideae</taxon>
        <taxon>Anthemideae</taxon>
        <taxon>Anthemidinae</taxon>
        <taxon>Tanacetum</taxon>
    </lineage>
</organism>
<dbReference type="CDD" id="cd09272">
    <property type="entry name" value="RNase_HI_RT_Ty1"/>
    <property type="match status" value="1"/>
</dbReference>
<feature type="coiled-coil region" evidence="1">
    <location>
        <begin position="1619"/>
        <end position="1646"/>
    </location>
</feature>
<dbReference type="InterPro" id="IPR054722">
    <property type="entry name" value="PolX-like_BBD"/>
</dbReference>
<evidence type="ECO:0000259" key="4">
    <source>
        <dbReference type="Pfam" id="PF13976"/>
    </source>
</evidence>
<feature type="coiled-coil region" evidence="1">
    <location>
        <begin position="1854"/>
        <end position="1888"/>
    </location>
</feature>
<feature type="region of interest" description="Disordered" evidence="2">
    <location>
        <begin position="200"/>
        <end position="221"/>
    </location>
</feature>
<feature type="region of interest" description="Disordered" evidence="2">
    <location>
        <begin position="1585"/>
        <end position="1608"/>
    </location>
</feature>
<comment type="caution">
    <text evidence="6">The sequence shown here is derived from an EMBL/GenBank/DDBJ whole genome shotgun (WGS) entry which is preliminary data.</text>
</comment>
<feature type="domain" description="Reverse transcriptase Ty1/copia-type" evidence="3">
    <location>
        <begin position="1232"/>
        <end position="1318"/>
    </location>
</feature>
<evidence type="ECO:0000259" key="5">
    <source>
        <dbReference type="Pfam" id="PF22936"/>
    </source>
</evidence>
<feature type="region of interest" description="Disordered" evidence="2">
    <location>
        <begin position="778"/>
        <end position="800"/>
    </location>
</feature>
<feature type="domain" description="GAG-pre-integrase" evidence="4">
    <location>
        <begin position="1158"/>
        <end position="1189"/>
    </location>
</feature>
<feature type="domain" description="Retrovirus-related Pol polyprotein from transposon TNT 1-94-like beta-barrel" evidence="5">
    <location>
        <begin position="1042"/>
        <end position="1106"/>
    </location>
</feature>
<evidence type="ECO:0000259" key="3">
    <source>
        <dbReference type="Pfam" id="PF07727"/>
    </source>
</evidence>
<dbReference type="PANTHER" id="PTHR11439:SF495">
    <property type="entry name" value="REVERSE TRANSCRIPTASE, RNA-DEPENDENT DNA POLYMERASE-RELATED"/>
    <property type="match status" value="1"/>
</dbReference>
<dbReference type="Pfam" id="PF22936">
    <property type="entry name" value="Pol_BBD"/>
    <property type="match status" value="1"/>
</dbReference>
<name>A0A699GNH7_TANCI</name>
<dbReference type="PANTHER" id="PTHR11439">
    <property type="entry name" value="GAG-POL-RELATED RETROTRANSPOSON"/>
    <property type="match status" value="1"/>
</dbReference>
<accession>A0A699GNH7</accession>
<feature type="compositionally biased region" description="Pro residues" evidence="2">
    <location>
        <begin position="1594"/>
        <end position="1603"/>
    </location>
</feature>
<gene>
    <name evidence="6" type="ORF">Tci_030881</name>
</gene>
<evidence type="ECO:0000313" key="6">
    <source>
        <dbReference type="EMBL" id="GEU58903.1"/>
    </source>
</evidence>
<dbReference type="InterPro" id="IPR025724">
    <property type="entry name" value="GAG-pre-integrase_dom"/>
</dbReference>
<dbReference type="Pfam" id="PF07727">
    <property type="entry name" value="RVT_2"/>
    <property type="match status" value="1"/>
</dbReference>
<reference evidence="6" key="1">
    <citation type="journal article" date="2019" name="Sci. Rep.">
        <title>Draft genome of Tanacetum cinerariifolium, the natural source of mosquito coil.</title>
        <authorList>
            <person name="Yamashiro T."/>
            <person name="Shiraishi A."/>
            <person name="Satake H."/>
            <person name="Nakayama K."/>
        </authorList>
    </citation>
    <scope>NUCLEOTIDE SEQUENCE</scope>
</reference>
<evidence type="ECO:0000256" key="1">
    <source>
        <dbReference type="SAM" id="Coils"/>
    </source>
</evidence>